<dbReference type="Proteomes" id="UP000568106">
    <property type="component" value="Unassembled WGS sequence"/>
</dbReference>
<evidence type="ECO:0000313" key="2">
    <source>
        <dbReference type="EMBL" id="MBB5319181.1"/>
    </source>
</evidence>
<keyword evidence="1" id="KW-0732">Signal</keyword>
<dbReference type="AlphaFoldDB" id="A0A7W8MSP1"/>
<dbReference type="EMBL" id="JACHDY010000007">
    <property type="protein sequence ID" value="MBB5319181.1"/>
    <property type="molecule type" value="Genomic_DNA"/>
</dbReference>
<feature type="signal peptide" evidence="1">
    <location>
        <begin position="1"/>
        <end position="20"/>
    </location>
</feature>
<accession>A0A7W8MSP1</accession>
<proteinExistence type="predicted"/>
<protein>
    <submittedName>
        <fullName evidence="2">Uncharacterized protein</fullName>
    </submittedName>
</protein>
<sequence length="267" mass="29805">MRTALLSVIRPFCFTVALLAAPTLLLSQTPSPTVKTYDGGTRQTLESIFIPPMTNAPFSLTLETEWTRPMGGGSGTYTLVNKRQIMRDRTGRIYQERWLLVPKNGKMQSVMDFIQISNPADHTLYNCQIDIKRCFLIPYTGSITTTYQPAIHPSGALADNAGYQQLEDLGHNNIAGIDTVGYREITTLNPGVFGNDQPMITTREFWYSPQLGINILSKLDTPQSGRQTFTARDLSTSEPEAHFFAIPEGFTIEDHRKLEPEASPQSK</sequence>
<comment type="caution">
    <text evidence="2">The sequence shown here is derived from an EMBL/GenBank/DDBJ whole genome shotgun (WGS) entry which is preliminary data.</text>
</comment>
<reference evidence="2" key="1">
    <citation type="submission" date="2020-08" db="EMBL/GenBank/DDBJ databases">
        <title>Genomic Encyclopedia of Type Strains, Phase IV (KMG-V): Genome sequencing to study the core and pangenomes of soil and plant-associated prokaryotes.</title>
        <authorList>
            <person name="Whitman W."/>
        </authorList>
    </citation>
    <scope>NUCLEOTIDE SEQUENCE [LARGE SCALE GENOMIC DNA]</scope>
    <source>
        <strain evidence="2">M8UP27</strain>
    </source>
</reference>
<gene>
    <name evidence="2" type="ORF">HDF09_003887</name>
</gene>
<keyword evidence="3" id="KW-1185">Reference proteome</keyword>
<feature type="chain" id="PRO_5030726474" evidence="1">
    <location>
        <begin position="21"/>
        <end position="267"/>
    </location>
</feature>
<evidence type="ECO:0000256" key="1">
    <source>
        <dbReference type="SAM" id="SignalP"/>
    </source>
</evidence>
<organism evidence="2 3">
    <name type="scientific">Tunturiibacter empetritectus</name>
    <dbReference type="NCBI Taxonomy" id="3069691"/>
    <lineage>
        <taxon>Bacteria</taxon>
        <taxon>Pseudomonadati</taxon>
        <taxon>Acidobacteriota</taxon>
        <taxon>Terriglobia</taxon>
        <taxon>Terriglobales</taxon>
        <taxon>Acidobacteriaceae</taxon>
        <taxon>Tunturiibacter</taxon>
    </lineage>
</organism>
<evidence type="ECO:0000313" key="3">
    <source>
        <dbReference type="Proteomes" id="UP000568106"/>
    </source>
</evidence>
<name>A0A7W8MSP1_9BACT</name>